<dbReference type="EMBL" id="CP032416">
    <property type="protein sequence ID" value="AYD41013.1"/>
    <property type="molecule type" value="Genomic_DNA"/>
</dbReference>
<dbReference type="GO" id="GO:0042254">
    <property type="term" value="P:ribosome biogenesis"/>
    <property type="evidence" value="ECO:0007669"/>
    <property type="project" value="UniProtKB-KW"/>
</dbReference>
<dbReference type="OrthoDB" id="48998at2"/>
<evidence type="ECO:0000256" key="1">
    <source>
        <dbReference type="ARBA" id="ARBA00022517"/>
    </source>
</evidence>
<evidence type="ECO:0000256" key="6">
    <source>
        <dbReference type="ARBA" id="ARBA00044538"/>
    </source>
</evidence>
<proteinExistence type="inferred from homology"/>
<evidence type="ECO:0000256" key="2">
    <source>
        <dbReference type="ARBA" id="ARBA00022670"/>
    </source>
</evidence>
<dbReference type="Gene3D" id="3.30.70.1490">
    <property type="entry name" value="Cysteine protease Prp"/>
    <property type="match status" value="1"/>
</dbReference>
<comment type="similarity">
    <text evidence="5">Belongs to the Prp family.</text>
</comment>
<dbReference type="AlphaFoldDB" id="A0A386H642"/>
<dbReference type="SUPFAM" id="SSF118010">
    <property type="entry name" value="TM1457-like"/>
    <property type="match status" value="1"/>
</dbReference>
<dbReference type="InterPro" id="IPR036764">
    <property type="entry name" value="Peptidase_Prp_sf"/>
</dbReference>
<dbReference type="PANTHER" id="PTHR39178">
    <property type="entry name" value="HYPOTHETICAL RIBOSOME-ASSOCIATED PROTEIN"/>
    <property type="match status" value="1"/>
</dbReference>
<evidence type="ECO:0000256" key="4">
    <source>
        <dbReference type="ARBA" id="ARBA00022807"/>
    </source>
</evidence>
<keyword evidence="4" id="KW-0788">Thiol protease</keyword>
<keyword evidence="2 7" id="KW-0645">Protease</keyword>
<dbReference type="Proteomes" id="UP000266301">
    <property type="component" value="Chromosome"/>
</dbReference>
<dbReference type="KEGG" id="cfer:D4Z93_10955"/>
<dbReference type="GO" id="GO:0008234">
    <property type="term" value="F:cysteine-type peptidase activity"/>
    <property type="evidence" value="ECO:0007669"/>
    <property type="project" value="UniProtKB-KW"/>
</dbReference>
<keyword evidence="1" id="KW-0690">Ribosome biogenesis</keyword>
<protein>
    <recommendedName>
        <fullName evidence="6">Ribosomal processing cysteine protease Prp</fullName>
    </recommendedName>
</protein>
<dbReference type="InterPro" id="IPR007422">
    <property type="entry name" value="Peptidase_Prp"/>
</dbReference>
<evidence type="ECO:0000256" key="5">
    <source>
        <dbReference type="ARBA" id="ARBA00044503"/>
    </source>
</evidence>
<gene>
    <name evidence="7" type="ORF">D4Z93_10955</name>
</gene>
<name>A0A386H642_9CLOT</name>
<dbReference type="RefSeq" id="WP_119973503.1">
    <property type="nucleotide sequence ID" value="NZ_CP032416.1"/>
</dbReference>
<sequence length="109" mass="12252">MVNVEFVKKSGNFVSARLKGHAESTNQEFDMVCSAVSVISQTILIGMLEVLKVNAEYTIDNGFLDFSIERLSDENIEECQVLIKTMLLGLKNLEISYGDYIKIGVKEVW</sequence>
<dbReference type="GO" id="GO:0006508">
    <property type="term" value="P:proteolysis"/>
    <property type="evidence" value="ECO:0007669"/>
    <property type="project" value="UniProtKB-KW"/>
</dbReference>
<keyword evidence="3" id="KW-0378">Hydrolase</keyword>
<dbReference type="PANTHER" id="PTHR39178:SF1">
    <property type="entry name" value="RIBOSOMAL-PROCESSING CYSTEINE PROTEASE PRP"/>
    <property type="match status" value="1"/>
</dbReference>
<evidence type="ECO:0000256" key="3">
    <source>
        <dbReference type="ARBA" id="ARBA00022801"/>
    </source>
</evidence>
<accession>A0A386H642</accession>
<dbReference type="CDD" id="cd16332">
    <property type="entry name" value="Prp-like"/>
    <property type="match status" value="1"/>
</dbReference>
<dbReference type="Pfam" id="PF04327">
    <property type="entry name" value="Peptidase_Prp"/>
    <property type="match status" value="1"/>
</dbReference>
<organism evidence="7 8">
    <name type="scientific">Clostridium fermenticellae</name>
    <dbReference type="NCBI Taxonomy" id="2068654"/>
    <lineage>
        <taxon>Bacteria</taxon>
        <taxon>Bacillati</taxon>
        <taxon>Bacillota</taxon>
        <taxon>Clostridia</taxon>
        <taxon>Eubacteriales</taxon>
        <taxon>Clostridiaceae</taxon>
        <taxon>Clostridium</taxon>
    </lineage>
</organism>
<evidence type="ECO:0000313" key="7">
    <source>
        <dbReference type="EMBL" id="AYD41013.1"/>
    </source>
</evidence>
<evidence type="ECO:0000313" key="8">
    <source>
        <dbReference type="Proteomes" id="UP000266301"/>
    </source>
</evidence>
<keyword evidence="8" id="KW-1185">Reference proteome</keyword>
<reference evidence="7 8" key="1">
    <citation type="journal article" date="2019" name="Int. J. Syst. Evol. Microbiol.">
        <title>Clostridium fermenticellae sp. nov., isolated from the mud in a fermentation cellar for the production of the Chinese liquor, baijiu.</title>
        <authorList>
            <person name="Xu P.X."/>
            <person name="Chai L.J."/>
            <person name="Qiu T."/>
            <person name="Zhang X.J."/>
            <person name="Lu Z.M."/>
            <person name="Xiao C."/>
            <person name="Wang S.T."/>
            <person name="Shen C.H."/>
            <person name="Shi J.S."/>
            <person name="Xu Z.H."/>
        </authorList>
    </citation>
    <scope>NUCLEOTIDE SEQUENCE [LARGE SCALE GENOMIC DNA]</scope>
    <source>
        <strain evidence="7 8">JN500901</strain>
    </source>
</reference>